<organismHost>
    <name type="scientific">Microtus agrestis</name>
    <name type="common">Short-tailed field vole</name>
    <dbReference type="NCBI Taxonomy" id="29092"/>
</organismHost>
<gene>
    <name evidence="1" type="primary">CPXV010</name>
</gene>
<organismHost>
    <name type="scientific">Apodemus sylvaticus</name>
    <name type="common">European woodmouse</name>
    <dbReference type="NCBI Taxonomy" id="10129"/>
</organismHost>
<accession>A0A0K2YVG6</accession>
<name>A0A0K2YVG6_COWPX</name>
<organismHost>
    <name type="scientific">Felis catus</name>
    <name type="common">Cat</name>
    <name type="synonym">Felis silvestris catus</name>
    <dbReference type="NCBI Taxonomy" id="9685"/>
</organismHost>
<proteinExistence type="predicted"/>
<organismHost>
    <name type="scientific">Myodes glareolus</name>
    <name type="common">Bank vole</name>
    <name type="synonym">Clethrionomys glareolus</name>
    <dbReference type="NCBI Taxonomy" id="447135"/>
</organismHost>
<sequence>MIHNTNYQFNQVLTYRSFLNMDDRIANVIKSMNNQEVNKIIKHLDLQENSTLNDVITNTCNFMRDGVLTKLFFQEFIKYMPFSVIVAKTQVRGFYNLVKEYLRIVRNLTIDDMGPIFKEFTTYEDLAIEKYGKPFIRDACVTVLDVQEDRYDYDSDYDSDDSDYDDFYNIDLYKKLKRKLDGTYTVDPVPFTKTAIGVASIISKTTISNNILDGYPVFGWNISPSYVNAFLSYLETKVVS</sequence>
<dbReference type="InterPro" id="IPR022819">
    <property type="entry name" value="Poxvirus_Bcl-2-like"/>
</dbReference>
<dbReference type="EMBL" id="LN864566">
    <property type="protein sequence ID" value="CRL86745.1"/>
    <property type="molecule type" value="Genomic_DNA"/>
</dbReference>
<organismHost>
    <name type="scientific">Homo sapiens</name>
    <name type="common">Human</name>
    <dbReference type="NCBI Taxonomy" id="9606"/>
</organismHost>
<dbReference type="Pfam" id="PF06227">
    <property type="entry name" value="Poxv_Bcl-2-like"/>
    <property type="match status" value="1"/>
</dbReference>
<organism evidence="1">
    <name type="scientific">Cowpox virus</name>
    <name type="common">CPV</name>
    <dbReference type="NCBI Taxonomy" id="10243"/>
    <lineage>
        <taxon>Viruses</taxon>
        <taxon>Varidnaviria</taxon>
        <taxon>Bamfordvirae</taxon>
        <taxon>Nucleocytoviricota</taxon>
        <taxon>Pokkesviricetes</taxon>
        <taxon>Chitovirales</taxon>
        <taxon>Poxviridae</taxon>
        <taxon>Chordopoxvirinae</taxon>
        <taxon>Orthopoxvirus</taxon>
        <taxon>Orthopoxvirus cowpox</taxon>
    </lineage>
</organism>
<reference evidence="1" key="2">
    <citation type="submission" date="2015-05" db="EMBL/GenBank/DDBJ databases">
        <title>Utilizing next-generation sequencing to resolve the backbone and inform taxonomy of the Core Goodeniaceae.</title>
        <authorList>
            <person name="Michener P.S."/>
            <person name="Gardner A.G."/>
            <person name="Jabaily R.S."/>
            <person name="Sessa E."/>
        </authorList>
    </citation>
    <scope>NUCLEOTIDE SEQUENCE</scope>
    <source>
        <strain evidence="1">FM2292</strain>
    </source>
</reference>
<organismHost>
    <name type="scientific">Loxodonta africana</name>
    <name type="common">African elephant</name>
    <dbReference type="NCBI Taxonomy" id="9785"/>
</organismHost>
<reference evidence="1" key="1">
    <citation type="journal article" date="2015" name="J. Virol.">
        <title>Out of the reservoir: Phenotypic and genotypic characterization of a novel cowpox virus isolated from a common vole.</title>
        <authorList>
            <person name="Hoffmann D."/>
            <person name="Franke A."/>
            <person name="Jenckel M."/>
            <person name="Tamosiunaite A."/>
            <person name="Schluckebier J."/>
            <person name="Granzow H."/>
            <person name="Hoffmann B."/>
            <person name="Fischer S."/>
            <person name="Ulrich R.G."/>
            <person name="Hoper D."/>
            <person name="Goller K."/>
            <person name="Osterrieder N."/>
            <person name="Beer M."/>
        </authorList>
    </citation>
    <scope>NUCLEOTIDE SEQUENCE [LARGE SCALE GENOMIC DNA]</scope>
    <source>
        <strain evidence="1">FM2292</strain>
    </source>
</reference>
<organismHost>
    <name type="scientific">Bos taurus</name>
    <name type="common">Bovine</name>
    <dbReference type="NCBI Taxonomy" id="9913"/>
</organismHost>
<protein>
    <submittedName>
        <fullName evidence="1">CPXV010 protein</fullName>
    </submittedName>
</protein>
<organismHost>
    <name type="scientific">Mus musculus</name>
    <name type="common">Mouse</name>
    <dbReference type="NCBI Taxonomy" id="10090"/>
</organismHost>
<evidence type="ECO:0000313" key="1">
    <source>
        <dbReference type="EMBL" id="CRL86745.1"/>
    </source>
</evidence>
<dbReference type="Proteomes" id="UP000154367">
    <property type="component" value="Segment"/>
</dbReference>